<evidence type="ECO:0000313" key="2">
    <source>
        <dbReference type="Proteomes" id="UP001189429"/>
    </source>
</evidence>
<proteinExistence type="predicted"/>
<accession>A0ABN9XZC0</accession>
<sequence>MCIPATCFAGIFACFCIPKTSVIVTVGTGFGAWRYNELRKDTLKCQPLQSSVKRELKAKWTREAHEEDPPDELYYRMYIQLFNAKTSLYLTIDSPEKRNRVGVDGELPCVQEQFQLLDPKRRHPPAPIKHGDKVYIKSSQTKQLLGYCGDNCIHAIGVNPQRDSTAWVIDKVDGDWRTRVICEGDKVRFKLTCNSQYLCVNDSTLWAACQSDDPCNQSQLFTIQKHGFSLSSLPPVVWKGKCSTFDGGEFDEDF</sequence>
<protein>
    <recommendedName>
        <fullName evidence="3">Ricin B lectin domain-containing protein</fullName>
    </recommendedName>
</protein>
<dbReference type="EMBL" id="CAUYUJ010021571">
    <property type="protein sequence ID" value="CAK0905505.1"/>
    <property type="molecule type" value="Genomic_DNA"/>
</dbReference>
<dbReference type="Proteomes" id="UP001189429">
    <property type="component" value="Unassembled WGS sequence"/>
</dbReference>
<organism evidence="1 2">
    <name type="scientific">Prorocentrum cordatum</name>
    <dbReference type="NCBI Taxonomy" id="2364126"/>
    <lineage>
        <taxon>Eukaryota</taxon>
        <taxon>Sar</taxon>
        <taxon>Alveolata</taxon>
        <taxon>Dinophyceae</taxon>
        <taxon>Prorocentrales</taxon>
        <taxon>Prorocentraceae</taxon>
        <taxon>Prorocentrum</taxon>
    </lineage>
</organism>
<keyword evidence="2" id="KW-1185">Reference proteome</keyword>
<dbReference type="Gene3D" id="2.80.10.50">
    <property type="match status" value="1"/>
</dbReference>
<name>A0ABN9XZC0_9DINO</name>
<gene>
    <name evidence="1" type="ORF">PCOR1329_LOCUS81196</name>
</gene>
<evidence type="ECO:0000313" key="1">
    <source>
        <dbReference type="EMBL" id="CAK0905505.1"/>
    </source>
</evidence>
<reference evidence="1" key="1">
    <citation type="submission" date="2023-10" db="EMBL/GenBank/DDBJ databases">
        <authorList>
            <person name="Chen Y."/>
            <person name="Shah S."/>
            <person name="Dougan E. K."/>
            <person name="Thang M."/>
            <person name="Chan C."/>
        </authorList>
    </citation>
    <scope>NUCLEOTIDE SEQUENCE [LARGE SCALE GENOMIC DNA]</scope>
</reference>
<comment type="caution">
    <text evidence="1">The sequence shown here is derived from an EMBL/GenBank/DDBJ whole genome shotgun (WGS) entry which is preliminary data.</text>
</comment>
<evidence type="ECO:0008006" key="3">
    <source>
        <dbReference type="Google" id="ProtNLM"/>
    </source>
</evidence>